<dbReference type="PROSITE" id="PS50106">
    <property type="entry name" value="PDZ"/>
    <property type="match status" value="1"/>
</dbReference>
<organism evidence="2 3">
    <name type="scientific">Aliidiomarina taiwanensis</name>
    <dbReference type="NCBI Taxonomy" id="946228"/>
    <lineage>
        <taxon>Bacteria</taxon>
        <taxon>Pseudomonadati</taxon>
        <taxon>Pseudomonadota</taxon>
        <taxon>Gammaproteobacteria</taxon>
        <taxon>Alteromonadales</taxon>
        <taxon>Idiomarinaceae</taxon>
        <taxon>Aliidiomarina</taxon>
    </lineage>
</organism>
<dbReference type="OrthoDB" id="9778516at2"/>
<dbReference type="InterPro" id="IPR036034">
    <property type="entry name" value="PDZ_sf"/>
</dbReference>
<gene>
    <name evidence="2" type="ORF">CWE15_02755</name>
</gene>
<dbReference type="InterPro" id="IPR040756">
    <property type="entry name" value="Peptidase_M61_N"/>
</dbReference>
<name>A0A432X9P8_9GAMM</name>
<dbReference type="PIRSF" id="PIRSF016493">
    <property type="entry name" value="Glycyl_aminpptds"/>
    <property type="match status" value="1"/>
</dbReference>
<dbReference type="Pfam" id="PF17899">
    <property type="entry name" value="Peptidase_M61_N"/>
    <property type="match status" value="1"/>
</dbReference>
<sequence length="589" mass="65457">MIAVRIDLASPHHHYFDVSLSFEQPDPDGQVLRLPAWIPGSYMIRDFAKHIVSFEASSSSGALEYIRPDKSTWQLAPTEGPVTVRYRVYAYDASIRAAYLDLHYGFFNGTSLCLEVLGQSQQPHQVTLVPPLDPALTQWQVATGMPVASVDHNGFGSYQAENYDALIDYPFLLGELSRISFHASGIPHELVLVGKHYASQAKLAEDLTKICEAQHTLFGGAPDFDHYLFLTIVTDNGFGGLEHRNSTALMCPRDALEYGSAEAPRDAYVEFLSLCSHEYFHNWNIKRLKPKSFLPYQLDQESYTEQLWFYEGVTSFYDDLMVYRAGCISAEAYLKRLESTISRGLRGQGPRRQNLVESSQLAWTTFYQQNENAVNAISSYYAKGAVVAACLDLLLRKTSAGLHSLDTVMHNVWATYGVTGLGTSQEELLAVCNPEQHADITAFLEAALYSTKPLPWQALLAELGVQAEFSPFDPISQHMRTQGELPQVELGAGLQACPQGFNVQRVMEGSAAAFAGLSAGDTLIALDGLHATEKSLKLAQQRFQPGDTVSIHFFRDAQLHHSQLTWQAPVPEQVQLTLADPARFPWQPN</sequence>
<reference evidence="2 3" key="1">
    <citation type="journal article" date="2011" name="Front. Microbiol.">
        <title>Genomic signatures of strain selection and enhancement in Bacillus atrophaeus var. globigii, a historical biowarfare simulant.</title>
        <authorList>
            <person name="Gibbons H.S."/>
            <person name="Broomall S.M."/>
            <person name="McNew L.A."/>
            <person name="Daligault H."/>
            <person name="Chapman C."/>
            <person name="Bruce D."/>
            <person name="Karavis M."/>
            <person name="Krepps M."/>
            <person name="McGregor P.A."/>
            <person name="Hong C."/>
            <person name="Park K.H."/>
            <person name="Akmal A."/>
            <person name="Feldman A."/>
            <person name="Lin J.S."/>
            <person name="Chang W.E."/>
            <person name="Higgs B.W."/>
            <person name="Demirev P."/>
            <person name="Lindquist J."/>
            <person name="Liem A."/>
            <person name="Fochler E."/>
            <person name="Read T.D."/>
            <person name="Tapia R."/>
            <person name="Johnson S."/>
            <person name="Bishop-Lilly K.A."/>
            <person name="Detter C."/>
            <person name="Han C."/>
            <person name="Sozhamannan S."/>
            <person name="Rosenzweig C.N."/>
            <person name="Skowronski E.W."/>
        </authorList>
    </citation>
    <scope>NUCLEOTIDE SEQUENCE [LARGE SCALE GENOMIC DNA]</scope>
    <source>
        <strain evidence="2 3">AIT1</strain>
    </source>
</reference>
<dbReference type="SUPFAM" id="SSF50156">
    <property type="entry name" value="PDZ domain-like"/>
    <property type="match status" value="1"/>
</dbReference>
<dbReference type="InterPro" id="IPR027268">
    <property type="entry name" value="Peptidase_M4/M1_CTD_sf"/>
</dbReference>
<dbReference type="InterPro" id="IPR007963">
    <property type="entry name" value="Peptidase_M61_catalytic"/>
</dbReference>
<keyword evidence="2" id="KW-0645">Protease</keyword>
<accession>A0A432X9P8</accession>
<feature type="domain" description="PDZ" evidence="1">
    <location>
        <begin position="474"/>
        <end position="528"/>
    </location>
</feature>
<dbReference type="InterPro" id="IPR001478">
    <property type="entry name" value="PDZ"/>
</dbReference>
<dbReference type="RefSeq" id="WP_126756504.1">
    <property type="nucleotide sequence ID" value="NZ_PIPQ01000001.1"/>
</dbReference>
<evidence type="ECO:0000313" key="3">
    <source>
        <dbReference type="Proteomes" id="UP000286976"/>
    </source>
</evidence>
<dbReference type="SUPFAM" id="SSF55486">
    <property type="entry name" value="Metalloproteases ('zincins'), catalytic domain"/>
    <property type="match status" value="1"/>
</dbReference>
<comment type="caution">
    <text evidence="2">The sequence shown here is derived from an EMBL/GenBank/DDBJ whole genome shotgun (WGS) entry which is preliminary data.</text>
</comment>
<evidence type="ECO:0000259" key="1">
    <source>
        <dbReference type="PROSITE" id="PS50106"/>
    </source>
</evidence>
<keyword evidence="2" id="KW-0031">Aminopeptidase</keyword>
<dbReference type="InterPro" id="IPR024191">
    <property type="entry name" value="Peptidase_M61"/>
</dbReference>
<dbReference type="Gene3D" id="2.30.42.10">
    <property type="match status" value="1"/>
</dbReference>
<dbReference type="AlphaFoldDB" id="A0A432X9P8"/>
<keyword evidence="2" id="KW-0378">Hydrolase</keyword>
<dbReference type="SMART" id="SM00228">
    <property type="entry name" value="PDZ"/>
    <property type="match status" value="1"/>
</dbReference>
<dbReference type="EMBL" id="PIPQ01000001">
    <property type="protein sequence ID" value="RUO44107.1"/>
    <property type="molecule type" value="Genomic_DNA"/>
</dbReference>
<dbReference type="Pfam" id="PF05299">
    <property type="entry name" value="Peptidase_M61"/>
    <property type="match status" value="1"/>
</dbReference>
<evidence type="ECO:0000313" key="2">
    <source>
        <dbReference type="EMBL" id="RUO44107.1"/>
    </source>
</evidence>
<dbReference type="Proteomes" id="UP000286976">
    <property type="component" value="Unassembled WGS sequence"/>
</dbReference>
<keyword evidence="3" id="KW-1185">Reference proteome</keyword>
<protein>
    <submittedName>
        <fullName evidence="2">Aminopeptidase</fullName>
    </submittedName>
</protein>
<dbReference type="Gene3D" id="1.10.390.10">
    <property type="entry name" value="Neutral Protease Domain 2"/>
    <property type="match status" value="1"/>
</dbReference>
<dbReference type="GO" id="GO:0004177">
    <property type="term" value="F:aminopeptidase activity"/>
    <property type="evidence" value="ECO:0007669"/>
    <property type="project" value="UniProtKB-KW"/>
</dbReference>
<dbReference type="Gene3D" id="2.60.40.3650">
    <property type="match status" value="1"/>
</dbReference>
<proteinExistence type="predicted"/>